<dbReference type="PRINTS" id="PR00599">
    <property type="entry name" value="MAPEPTIDASE"/>
</dbReference>
<name>A0A1F4V4C5_UNCKA</name>
<dbReference type="GO" id="GO:0046872">
    <property type="term" value="F:metal ion binding"/>
    <property type="evidence" value="ECO:0007669"/>
    <property type="project" value="UniProtKB-KW"/>
</dbReference>
<accession>A0A1F4V4C5</accession>
<dbReference type="InterPro" id="IPR000994">
    <property type="entry name" value="Pept_M24"/>
</dbReference>
<evidence type="ECO:0008006" key="7">
    <source>
        <dbReference type="Google" id="ProtNLM"/>
    </source>
</evidence>
<dbReference type="Gene3D" id="3.40.350.10">
    <property type="entry name" value="Creatinase/prolidase N-terminal domain"/>
    <property type="match status" value="1"/>
</dbReference>
<evidence type="ECO:0000313" key="5">
    <source>
        <dbReference type="EMBL" id="OGC52061.1"/>
    </source>
</evidence>
<keyword evidence="1" id="KW-0479">Metal-binding</keyword>
<dbReference type="Pfam" id="PF00557">
    <property type="entry name" value="Peptidase_M24"/>
    <property type="match status" value="1"/>
</dbReference>
<gene>
    <name evidence="5" type="ORF">A2982_02470</name>
</gene>
<protein>
    <recommendedName>
        <fullName evidence="7">Peptidase M24 domain-containing protein</fullName>
    </recommendedName>
</protein>
<comment type="caution">
    <text evidence="5">The sequence shown here is derived from an EMBL/GenBank/DDBJ whole genome shotgun (WGS) entry which is preliminary data.</text>
</comment>
<dbReference type="SUPFAM" id="SSF55920">
    <property type="entry name" value="Creatinase/aminopeptidase"/>
    <property type="match status" value="1"/>
</dbReference>
<sequence length="368" mass="41720">MEVYLKRIANLRKVFEKNNLDAFLLNSYANRVYLSALESSSGWLVVSRSSCFLCVDSRYEEAAKKIVARINKTANHGEFTFVPIEDFKKDFLVSFIQKGEIKRIGFEAKHLSHATLNYLKKSTKIKWVATFDLVENLRAIKDKEEIKQIEKAVEICDRTFKHILGFIKPGVREREIAWELERFIREAGAEKAAWYPFIVAAGSNSAMPHYGSGLRKIKKGDQVQLDFGAVVAGYASDFSRVVFVGKPNDTQNKIHTLVSKALELGKEIIHKKTAVGRVDEKVKEWLRTQSDHIYRHGLGHGVGLEIHEKPTLYIGRKEKLQVGNVFTIEPGIYIPGWGGVRLEDMVILTENGLQTITKSPLSLKEVTI</sequence>
<dbReference type="PROSITE" id="PS00491">
    <property type="entry name" value="PROLINE_PEPTIDASE"/>
    <property type="match status" value="1"/>
</dbReference>
<evidence type="ECO:0000259" key="3">
    <source>
        <dbReference type="Pfam" id="PF00557"/>
    </source>
</evidence>
<reference evidence="5 6" key="1">
    <citation type="journal article" date="2016" name="Nat. Commun.">
        <title>Thousands of microbial genomes shed light on interconnected biogeochemical processes in an aquifer system.</title>
        <authorList>
            <person name="Anantharaman K."/>
            <person name="Brown C.T."/>
            <person name="Hug L.A."/>
            <person name="Sharon I."/>
            <person name="Castelle C.J."/>
            <person name="Probst A.J."/>
            <person name="Thomas B.C."/>
            <person name="Singh A."/>
            <person name="Wilkins M.J."/>
            <person name="Karaoz U."/>
            <person name="Brodie E.L."/>
            <person name="Williams K.H."/>
            <person name="Hubbard S.S."/>
            <person name="Banfield J.F."/>
        </authorList>
    </citation>
    <scope>NUCLEOTIDE SEQUENCE [LARGE SCALE GENOMIC DNA]</scope>
</reference>
<organism evidence="5 6">
    <name type="scientific">candidate division WWE3 bacterium RIFCSPLOWO2_01_FULL_39_13</name>
    <dbReference type="NCBI Taxonomy" id="1802624"/>
    <lineage>
        <taxon>Bacteria</taxon>
        <taxon>Katanobacteria</taxon>
    </lineage>
</organism>
<evidence type="ECO:0000259" key="4">
    <source>
        <dbReference type="Pfam" id="PF01321"/>
    </source>
</evidence>
<dbReference type="InterPro" id="IPR029149">
    <property type="entry name" value="Creatin/AminoP/Spt16_N"/>
</dbReference>
<dbReference type="STRING" id="1802624.A2982_02470"/>
<evidence type="ECO:0000313" key="6">
    <source>
        <dbReference type="Proteomes" id="UP000178771"/>
    </source>
</evidence>
<dbReference type="AlphaFoldDB" id="A0A1F4V4C5"/>
<feature type="domain" description="Creatinase N-terminal" evidence="4">
    <location>
        <begin position="7"/>
        <end position="140"/>
    </location>
</feature>
<dbReference type="GO" id="GO:0008235">
    <property type="term" value="F:metalloexopeptidase activity"/>
    <property type="evidence" value="ECO:0007669"/>
    <property type="project" value="UniProtKB-ARBA"/>
</dbReference>
<dbReference type="Pfam" id="PF01321">
    <property type="entry name" value="Creatinase_N"/>
    <property type="match status" value="1"/>
</dbReference>
<dbReference type="SUPFAM" id="SSF53092">
    <property type="entry name" value="Creatinase/prolidase N-terminal domain"/>
    <property type="match status" value="1"/>
</dbReference>
<dbReference type="InterPro" id="IPR001714">
    <property type="entry name" value="Pept_M24_MAP"/>
</dbReference>
<proteinExistence type="predicted"/>
<dbReference type="InterPro" id="IPR050659">
    <property type="entry name" value="Peptidase_M24B"/>
</dbReference>
<dbReference type="GO" id="GO:0004177">
    <property type="term" value="F:aminopeptidase activity"/>
    <property type="evidence" value="ECO:0007669"/>
    <property type="project" value="UniProtKB-ARBA"/>
</dbReference>
<dbReference type="EMBL" id="MEVH01000006">
    <property type="protein sequence ID" value="OGC52061.1"/>
    <property type="molecule type" value="Genomic_DNA"/>
</dbReference>
<dbReference type="InterPro" id="IPR036005">
    <property type="entry name" value="Creatinase/aminopeptidase-like"/>
</dbReference>
<dbReference type="PANTHER" id="PTHR46112:SF3">
    <property type="entry name" value="AMINOPEPTIDASE YPDF"/>
    <property type="match status" value="1"/>
</dbReference>
<dbReference type="PANTHER" id="PTHR46112">
    <property type="entry name" value="AMINOPEPTIDASE"/>
    <property type="match status" value="1"/>
</dbReference>
<keyword evidence="2" id="KW-0378">Hydrolase</keyword>
<evidence type="ECO:0000256" key="2">
    <source>
        <dbReference type="ARBA" id="ARBA00022801"/>
    </source>
</evidence>
<dbReference type="InterPro" id="IPR001131">
    <property type="entry name" value="Peptidase_M24B_aminopep-P_CS"/>
</dbReference>
<dbReference type="Gene3D" id="3.90.230.10">
    <property type="entry name" value="Creatinase/methionine aminopeptidase superfamily"/>
    <property type="match status" value="1"/>
</dbReference>
<evidence type="ECO:0000256" key="1">
    <source>
        <dbReference type="ARBA" id="ARBA00022723"/>
    </source>
</evidence>
<dbReference type="Proteomes" id="UP000178771">
    <property type="component" value="Unassembled WGS sequence"/>
</dbReference>
<feature type="domain" description="Peptidase M24" evidence="3">
    <location>
        <begin position="148"/>
        <end position="350"/>
    </location>
</feature>
<dbReference type="InterPro" id="IPR000587">
    <property type="entry name" value="Creatinase_N"/>
</dbReference>